<organism evidence="5 6">
    <name type="scientific">Ornithinicoccus hortensis</name>
    <dbReference type="NCBI Taxonomy" id="82346"/>
    <lineage>
        <taxon>Bacteria</taxon>
        <taxon>Bacillati</taxon>
        <taxon>Actinomycetota</taxon>
        <taxon>Actinomycetes</taxon>
        <taxon>Micrococcales</taxon>
        <taxon>Intrasporangiaceae</taxon>
        <taxon>Ornithinicoccus</taxon>
    </lineage>
</organism>
<comment type="similarity">
    <text evidence="3">Belongs to the acetyltransferase family. RimJ subfamily.</text>
</comment>
<name>A0A542YVN5_9MICO</name>
<dbReference type="Proteomes" id="UP000319516">
    <property type="component" value="Unassembled WGS sequence"/>
</dbReference>
<dbReference type="SUPFAM" id="SSF55729">
    <property type="entry name" value="Acyl-CoA N-acyltransferases (Nat)"/>
    <property type="match status" value="1"/>
</dbReference>
<keyword evidence="6" id="KW-1185">Reference proteome</keyword>
<protein>
    <submittedName>
        <fullName evidence="5">Ribosomal-protein-alanine N-acetyltransferase</fullName>
    </submittedName>
</protein>
<proteinExistence type="inferred from homology"/>
<dbReference type="Gene3D" id="3.40.630.30">
    <property type="match status" value="1"/>
</dbReference>
<evidence type="ECO:0000259" key="4">
    <source>
        <dbReference type="PROSITE" id="PS51186"/>
    </source>
</evidence>
<dbReference type="GO" id="GO:0008999">
    <property type="term" value="F:protein-N-terminal-alanine acetyltransferase activity"/>
    <property type="evidence" value="ECO:0007669"/>
    <property type="project" value="TreeGrafter"/>
</dbReference>
<keyword evidence="2" id="KW-0012">Acyltransferase</keyword>
<evidence type="ECO:0000313" key="5">
    <source>
        <dbReference type="EMBL" id="TQL52141.1"/>
    </source>
</evidence>
<dbReference type="InterPro" id="IPR016181">
    <property type="entry name" value="Acyl_CoA_acyltransferase"/>
</dbReference>
<sequence length="202" mass="22647">MRLQARRPDGSVVTLRPLARGDRGRWQELRARNREWLQPWEATIPYGVEPRLTFGQLRRGLDRSAREGRALPFVIDDGTGVVGQMHLFDVVWGPRCTGTAGYWLDREAVGRGLATWSLAMLIDHALTDYGLHRVEVNIRPENTDSLAVARRLGLRDEGERVGLVHVAGDWRDHRSFAVTADELAGGTLVGALSRRSPDHPRS</sequence>
<evidence type="ECO:0000256" key="1">
    <source>
        <dbReference type="ARBA" id="ARBA00022679"/>
    </source>
</evidence>
<keyword evidence="1 5" id="KW-0808">Transferase</keyword>
<dbReference type="GO" id="GO:0005737">
    <property type="term" value="C:cytoplasm"/>
    <property type="evidence" value="ECO:0007669"/>
    <property type="project" value="TreeGrafter"/>
</dbReference>
<dbReference type="InterPro" id="IPR000182">
    <property type="entry name" value="GNAT_dom"/>
</dbReference>
<accession>A0A542YVN5</accession>
<dbReference type="PANTHER" id="PTHR43792">
    <property type="entry name" value="GNAT FAMILY, PUTATIVE (AFU_ORTHOLOGUE AFUA_3G00765)-RELATED-RELATED"/>
    <property type="match status" value="1"/>
</dbReference>
<dbReference type="PROSITE" id="PS51186">
    <property type="entry name" value="GNAT"/>
    <property type="match status" value="1"/>
</dbReference>
<dbReference type="Pfam" id="PF13302">
    <property type="entry name" value="Acetyltransf_3"/>
    <property type="match status" value="1"/>
</dbReference>
<reference evidence="5 6" key="1">
    <citation type="submission" date="2019-06" db="EMBL/GenBank/DDBJ databases">
        <title>Sequencing the genomes of 1000 actinobacteria strains.</title>
        <authorList>
            <person name="Klenk H.-P."/>
        </authorList>
    </citation>
    <scope>NUCLEOTIDE SEQUENCE [LARGE SCALE GENOMIC DNA]</scope>
    <source>
        <strain evidence="5 6">DSM 12335</strain>
    </source>
</reference>
<gene>
    <name evidence="5" type="ORF">FB467_3313</name>
</gene>
<evidence type="ECO:0000256" key="3">
    <source>
        <dbReference type="ARBA" id="ARBA00038502"/>
    </source>
</evidence>
<evidence type="ECO:0000313" key="6">
    <source>
        <dbReference type="Proteomes" id="UP000319516"/>
    </source>
</evidence>
<comment type="caution">
    <text evidence="5">The sequence shown here is derived from an EMBL/GenBank/DDBJ whole genome shotgun (WGS) entry which is preliminary data.</text>
</comment>
<dbReference type="InterPro" id="IPR051531">
    <property type="entry name" value="N-acetyltransferase"/>
</dbReference>
<dbReference type="PANTHER" id="PTHR43792:SF8">
    <property type="entry name" value="[RIBOSOMAL PROTEIN US5]-ALANINE N-ACETYLTRANSFERASE"/>
    <property type="match status" value="1"/>
</dbReference>
<feature type="domain" description="N-acetyltransferase" evidence="4">
    <location>
        <begin position="13"/>
        <end position="181"/>
    </location>
</feature>
<evidence type="ECO:0000256" key="2">
    <source>
        <dbReference type="ARBA" id="ARBA00023315"/>
    </source>
</evidence>
<dbReference type="EMBL" id="VFOP01000001">
    <property type="protein sequence ID" value="TQL52141.1"/>
    <property type="molecule type" value="Genomic_DNA"/>
</dbReference>
<dbReference type="AlphaFoldDB" id="A0A542YVN5"/>